<reference evidence="2" key="2">
    <citation type="submission" date="2023-05" db="EMBL/GenBank/DDBJ databases">
        <authorList>
            <consortium name="Lawrence Berkeley National Laboratory"/>
            <person name="Steindorff A."/>
            <person name="Hensen N."/>
            <person name="Bonometti L."/>
            <person name="Westerberg I."/>
            <person name="Brannstrom I.O."/>
            <person name="Guillou S."/>
            <person name="Cros-Aarteil S."/>
            <person name="Calhoun S."/>
            <person name="Haridas S."/>
            <person name="Kuo A."/>
            <person name="Mondo S."/>
            <person name="Pangilinan J."/>
            <person name="Riley R."/>
            <person name="Labutti K."/>
            <person name="Andreopoulos B."/>
            <person name="Lipzen A."/>
            <person name="Chen C."/>
            <person name="Yanf M."/>
            <person name="Daum C."/>
            <person name="Ng V."/>
            <person name="Clum A."/>
            <person name="Ohm R."/>
            <person name="Martin F."/>
            <person name="Silar P."/>
            <person name="Natvig D."/>
            <person name="Lalanne C."/>
            <person name="Gautier V."/>
            <person name="Ament-Velasquez S.L."/>
            <person name="Kruys A."/>
            <person name="Hutchinson M.I."/>
            <person name="Powell A.J."/>
            <person name="Barry K."/>
            <person name="Miller A.N."/>
            <person name="Grigoriev I.V."/>
            <person name="Debuchy R."/>
            <person name="Gladieux P."/>
            <person name="Thoren M.H."/>
            <person name="Johannesson H."/>
        </authorList>
    </citation>
    <scope>NUCLEOTIDE SEQUENCE</scope>
    <source>
        <strain evidence="2">CBS 315.58</strain>
    </source>
</reference>
<dbReference type="PANTHER" id="PTHR37450:SF1">
    <property type="entry name" value="CIPC PROTEIN"/>
    <property type="match status" value="1"/>
</dbReference>
<dbReference type="AlphaFoldDB" id="A0AAN7AWH4"/>
<comment type="caution">
    <text evidence="2">The sequence shown here is derived from an EMBL/GenBank/DDBJ whole genome shotgun (WGS) entry which is preliminary data.</text>
</comment>
<proteinExistence type="predicted"/>
<keyword evidence="3" id="KW-1185">Reference proteome</keyword>
<reference evidence="2" key="1">
    <citation type="journal article" date="2023" name="Mol. Phylogenet. Evol.">
        <title>Genome-scale phylogeny and comparative genomics of the fungal order Sordariales.</title>
        <authorList>
            <person name="Hensen N."/>
            <person name="Bonometti L."/>
            <person name="Westerberg I."/>
            <person name="Brannstrom I.O."/>
            <person name="Guillou S."/>
            <person name="Cros-Aarteil S."/>
            <person name="Calhoun S."/>
            <person name="Haridas S."/>
            <person name="Kuo A."/>
            <person name="Mondo S."/>
            <person name="Pangilinan J."/>
            <person name="Riley R."/>
            <person name="LaButti K."/>
            <person name="Andreopoulos B."/>
            <person name="Lipzen A."/>
            <person name="Chen C."/>
            <person name="Yan M."/>
            <person name="Daum C."/>
            <person name="Ng V."/>
            <person name="Clum A."/>
            <person name="Steindorff A."/>
            <person name="Ohm R.A."/>
            <person name="Martin F."/>
            <person name="Silar P."/>
            <person name="Natvig D.O."/>
            <person name="Lalanne C."/>
            <person name="Gautier V."/>
            <person name="Ament-Velasquez S.L."/>
            <person name="Kruys A."/>
            <person name="Hutchinson M.I."/>
            <person name="Powell A.J."/>
            <person name="Barry K."/>
            <person name="Miller A.N."/>
            <person name="Grigoriev I.V."/>
            <person name="Debuchy R."/>
            <person name="Gladieux P."/>
            <person name="Hiltunen Thoren M."/>
            <person name="Johannesson H."/>
        </authorList>
    </citation>
    <scope>NUCLEOTIDE SEQUENCE</scope>
    <source>
        <strain evidence="2">CBS 315.58</strain>
    </source>
</reference>
<evidence type="ECO:0000313" key="2">
    <source>
        <dbReference type="EMBL" id="KAK4203901.1"/>
    </source>
</evidence>
<organism evidence="2 3">
    <name type="scientific">Triangularia verruculosa</name>
    <dbReference type="NCBI Taxonomy" id="2587418"/>
    <lineage>
        <taxon>Eukaryota</taxon>
        <taxon>Fungi</taxon>
        <taxon>Dikarya</taxon>
        <taxon>Ascomycota</taxon>
        <taxon>Pezizomycotina</taxon>
        <taxon>Sordariomycetes</taxon>
        <taxon>Sordariomycetidae</taxon>
        <taxon>Sordariales</taxon>
        <taxon>Podosporaceae</taxon>
        <taxon>Triangularia</taxon>
    </lineage>
</organism>
<dbReference type="EMBL" id="MU863886">
    <property type="protein sequence ID" value="KAK4203901.1"/>
    <property type="molecule type" value="Genomic_DNA"/>
</dbReference>
<dbReference type="Pfam" id="PF12585">
    <property type="entry name" value="DUF3759"/>
    <property type="match status" value="1"/>
</dbReference>
<protein>
    <recommendedName>
        <fullName evidence="4">CipC-like antibiotic response protein</fullName>
    </recommendedName>
</protein>
<evidence type="ECO:0000256" key="1">
    <source>
        <dbReference type="SAM" id="MobiDB-lite"/>
    </source>
</evidence>
<dbReference type="InterPro" id="IPR022234">
    <property type="entry name" value="DUF3759"/>
</dbReference>
<evidence type="ECO:0000313" key="3">
    <source>
        <dbReference type="Proteomes" id="UP001303160"/>
    </source>
</evidence>
<feature type="compositionally biased region" description="Basic and acidic residues" evidence="1">
    <location>
        <begin position="109"/>
        <end position="122"/>
    </location>
</feature>
<dbReference type="Proteomes" id="UP001303160">
    <property type="component" value="Unassembled WGS sequence"/>
</dbReference>
<evidence type="ECO:0008006" key="4">
    <source>
        <dbReference type="Google" id="ProtNLM"/>
    </source>
</evidence>
<accession>A0AAN7AWH4</accession>
<name>A0AAN7AWH4_9PEZI</name>
<feature type="region of interest" description="Disordered" evidence="1">
    <location>
        <begin position="26"/>
        <end position="50"/>
    </location>
</feature>
<gene>
    <name evidence="2" type="ORF">QBC40DRAFT_13213</name>
</gene>
<dbReference type="PANTHER" id="PTHR37450">
    <property type="entry name" value="CIPC PROTEIN"/>
    <property type="match status" value="1"/>
</dbReference>
<feature type="region of interest" description="Disordered" evidence="1">
    <location>
        <begin position="96"/>
        <end position="122"/>
    </location>
</feature>
<sequence>MGFFNFGTFTSFHSASSLYQQHLTPLHPTGEAKDAHAQAYSNNDRESKGNLGHEILGGAAAFEAMHLWEKEQRRRGEPVSHGFAKEALAAMAGAEADKLWGKHHGRNGGSERDRERGREHARRQVEELYDQQYGSREEWNPNHEIHESMRFFG</sequence>